<feature type="region of interest" description="Disordered" evidence="1">
    <location>
        <begin position="558"/>
        <end position="589"/>
    </location>
</feature>
<name>A0A4C1TUD6_EUMVA</name>
<reference evidence="2 3" key="1">
    <citation type="journal article" date="2019" name="Commun. Biol.">
        <title>The bagworm genome reveals a unique fibroin gene that provides high tensile strength.</title>
        <authorList>
            <person name="Kono N."/>
            <person name="Nakamura H."/>
            <person name="Ohtoshi R."/>
            <person name="Tomita M."/>
            <person name="Numata K."/>
            <person name="Arakawa K."/>
        </authorList>
    </citation>
    <scope>NUCLEOTIDE SEQUENCE [LARGE SCALE GENOMIC DNA]</scope>
</reference>
<comment type="caution">
    <text evidence="2">The sequence shown here is derived from an EMBL/GenBank/DDBJ whole genome shotgun (WGS) entry which is preliminary data.</text>
</comment>
<feature type="compositionally biased region" description="Basic and acidic residues" evidence="1">
    <location>
        <begin position="564"/>
        <end position="573"/>
    </location>
</feature>
<proteinExistence type="predicted"/>
<gene>
    <name evidence="2" type="ORF">EVAR_8633_1</name>
</gene>
<feature type="compositionally biased region" description="Basic residues" evidence="1">
    <location>
        <begin position="647"/>
        <end position="658"/>
    </location>
</feature>
<feature type="compositionally biased region" description="Basic and acidic residues" evidence="1">
    <location>
        <begin position="629"/>
        <end position="638"/>
    </location>
</feature>
<dbReference type="Proteomes" id="UP000299102">
    <property type="component" value="Unassembled WGS sequence"/>
</dbReference>
<dbReference type="AlphaFoldDB" id="A0A4C1TUD6"/>
<feature type="region of interest" description="Disordered" evidence="1">
    <location>
        <begin position="58"/>
        <end position="78"/>
    </location>
</feature>
<feature type="region of interest" description="Disordered" evidence="1">
    <location>
        <begin position="626"/>
        <end position="658"/>
    </location>
</feature>
<feature type="compositionally biased region" description="Low complexity" evidence="1">
    <location>
        <begin position="422"/>
        <end position="438"/>
    </location>
</feature>
<evidence type="ECO:0000313" key="2">
    <source>
        <dbReference type="EMBL" id="GBP17635.1"/>
    </source>
</evidence>
<sequence length="658" mass="74048">MTRKTNTNTSSLPSEKPLLKRLYKKSQNIVSVKVSPFPKEANSVIADEEAKKIANCTNSTPKEKSLKSNESNTVKQGRRRLNLKNGASQVIPAMKQVGGTTSLLPVTECTLVKKRKGRPRIKKSPVQETTRDLNTDHKRELKNEEELAPTLINSGTLTESKVTLQVKKQQECDANCQEVGNKRKRKPTITCTNNIKDVKRQKINRIKYSSKVIDSNVLGIEKAATIIEQRLADLEHNILSSDVVLTCASKVFIDKSQSLKTRALKIPLEPDSCRTFASLKKKGRKKKLLESDSCKTFVSHKSSSISDTFSWTKEISSSSASFVTVTSNDYVCIDRKLPIIKLYDVERSSPDTTMKTLEPIKTHTQKMTSLSETDTESSAEYTKFTSRLAKFPSNILGCSSHNQSNDFIHIPKIPDPTLNLSTTTSPSQYQIPSTTEVTTENDTDVTSDTDISKSKFIEKYLENIQPHYERETADKDLSDTILKRLDLDFIECLSIGNTQVVDINDKSYKACSELLNAEVATIDDCRIIKKQLSQILFNNKENSQGDILYYQDYLERQSTPAEENTSKENDNGKMPHSNDTQKLLEDSNGNKKSLDATCHNYDDDDDTLSLFAESIDLNRFNHSIANEKNPTKISDEPSQKTAYCKGYRTKIRRSNSKQ</sequence>
<accession>A0A4C1TUD6</accession>
<dbReference type="OrthoDB" id="7492290at2759"/>
<evidence type="ECO:0000256" key="1">
    <source>
        <dbReference type="SAM" id="MobiDB-lite"/>
    </source>
</evidence>
<dbReference type="EMBL" id="BGZK01000089">
    <property type="protein sequence ID" value="GBP17635.1"/>
    <property type="molecule type" value="Genomic_DNA"/>
</dbReference>
<evidence type="ECO:0000313" key="3">
    <source>
        <dbReference type="Proteomes" id="UP000299102"/>
    </source>
</evidence>
<organism evidence="2 3">
    <name type="scientific">Eumeta variegata</name>
    <name type="common">Bagworm moth</name>
    <name type="synonym">Eumeta japonica</name>
    <dbReference type="NCBI Taxonomy" id="151549"/>
    <lineage>
        <taxon>Eukaryota</taxon>
        <taxon>Metazoa</taxon>
        <taxon>Ecdysozoa</taxon>
        <taxon>Arthropoda</taxon>
        <taxon>Hexapoda</taxon>
        <taxon>Insecta</taxon>
        <taxon>Pterygota</taxon>
        <taxon>Neoptera</taxon>
        <taxon>Endopterygota</taxon>
        <taxon>Lepidoptera</taxon>
        <taxon>Glossata</taxon>
        <taxon>Ditrysia</taxon>
        <taxon>Tineoidea</taxon>
        <taxon>Psychidae</taxon>
        <taxon>Oiketicinae</taxon>
        <taxon>Eumeta</taxon>
    </lineage>
</organism>
<protein>
    <submittedName>
        <fullName evidence="2">Uncharacterized protein</fullName>
    </submittedName>
</protein>
<keyword evidence="3" id="KW-1185">Reference proteome</keyword>
<feature type="region of interest" description="Disordered" evidence="1">
    <location>
        <begin position="422"/>
        <end position="446"/>
    </location>
</feature>